<dbReference type="InterPro" id="IPR007039">
    <property type="entry name" value="TrbC/VirB2"/>
</dbReference>
<keyword evidence="2" id="KW-0732">Signal</keyword>
<keyword evidence="1" id="KW-1133">Transmembrane helix</keyword>
<evidence type="ECO:0000313" key="3">
    <source>
        <dbReference type="EMBL" id="ACF47338.1"/>
    </source>
</evidence>
<dbReference type="Proteomes" id="UP000002725">
    <property type="component" value="Plasmid pPAES01"/>
</dbReference>
<name>B4S9L1_PROA2</name>
<evidence type="ECO:0000313" key="4">
    <source>
        <dbReference type="Proteomes" id="UP000002725"/>
    </source>
</evidence>
<sequence>MKKHVLLLPVLILLMSNAAYAASTGMPWEGPLDQLLNSLTGPVSRVIGAVSIISLGLGLAFSEGGGVMRKALWVVMGLAIAYNAVSWGIGFMGFGGGLLV</sequence>
<keyword evidence="4" id="KW-1185">Reference proteome</keyword>
<keyword evidence="3" id="KW-0614">Plasmid</keyword>
<dbReference type="AlphaFoldDB" id="B4S9L1"/>
<protein>
    <submittedName>
        <fullName evidence="3">Conjugal transfer protein TrbC</fullName>
    </submittedName>
</protein>
<dbReference type="Pfam" id="PF04956">
    <property type="entry name" value="TrbC"/>
    <property type="match status" value="1"/>
</dbReference>
<dbReference type="eggNOG" id="COG3838">
    <property type="taxonomic scope" value="Bacteria"/>
</dbReference>
<feature type="transmembrane region" description="Helical" evidence="1">
    <location>
        <begin position="73"/>
        <end position="94"/>
    </location>
</feature>
<geneLocation type="plasmid" evidence="3 4">
    <name>pPAES01</name>
</geneLocation>
<dbReference type="KEGG" id="paa:Paes_2347"/>
<dbReference type="RefSeq" id="WP_012509543.1">
    <property type="nucleotide sequence ID" value="NC_011061.1"/>
</dbReference>
<evidence type="ECO:0000256" key="2">
    <source>
        <dbReference type="SAM" id="SignalP"/>
    </source>
</evidence>
<reference evidence="3" key="1">
    <citation type="submission" date="2008-06" db="EMBL/GenBank/DDBJ databases">
        <title>Complete sequence of plasmid of Prosthecochloris aestuarii DSM 271.</title>
        <authorList>
            <consortium name="US DOE Joint Genome Institute"/>
            <person name="Lucas S."/>
            <person name="Copeland A."/>
            <person name="Lapidus A."/>
            <person name="Glavina del Rio T."/>
            <person name="Dalin E."/>
            <person name="Tice H."/>
            <person name="Bruce D."/>
            <person name="Goodwin L."/>
            <person name="Pitluck S."/>
            <person name="Schmutz J."/>
            <person name="Larimer F."/>
            <person name="Land M."/>
            <person name="Hauser L."/>
            <person name="Kyrpides N."/>
            <person name="Anderson I."/>
            <person name="Liu Z."/>
            <person name="Li T."/>
            <person name="Zhao F."/>
            <person name="Overmann J."/>
            <person name="Bryant D.A."/>
            <person name="Richardson P."/>
        </authorList>
    </citation>
    <scope>NUCLEOTIDE SEQUENCE [LARGE SCALE GENOMIC DNA]</scope>
    <source>
        <strain evidence="3">DSM 271</strain>
        <plasmid evidence="3">pPAES01</plasmid>
    </source>
</reference>
<evidence type="ECO:0000256" key="1">
    <source>
        <dbReference type="SAM" id="Phobius"/>
    </source>
</evidence>
<feature type="transmembrane region" description="Helical" evidence="1">
    <location>
        <begin position="45"/>
        <end position="61"/>
    </location>
</feature>
<keyword evidence="1" id="KW-0812">Transmembrane</keyword>
<organism evidence="3 4">
    <name type="scientific">Prosthecochloris aestuarii (strain DSM 271 / SK 413)</name>
    <dbReference type="NCBI Taxonomy" id="290512"/>
    <lineage>
        <taxon>Bacteria</taxon>
        <taxon>Pseudomonadati</taxon>
        <taxon>Chlorobiota</taxon>
        <taxon>Chlorobiia</taxon>
        <taxon>Chlorobiales</taxon>
        <taxon>Chlorobiaceae</taxon>
        <taxon>Prosthecochloris</taxon>
    </lineage>
</organism>
<accession>B4S9L1</accession>
<feature type="chain" id="PRO_5002822714" evidence="2">
    <location>
        <begin position="22"/>
        <end position="100"/>
    </location>
</feature>
<dbReference type="EMBL" id="CP001109">
    <property type="protein sequence ID" value="ACF47338.1"/>
    <property type="molecule type" value="Genomic_DNA"/>
</dbReference>
<gene>
    <name evidence="3" type="ordered locus">Paes_2347</name>
</gene>
<proteinExistence type="predicted"/>
<keyword evidence="1" id="KW-0472">Membrane</keyword>
<dbReference type="HOGENOM" id="CLU_143299_2_0_10"/>
<feature type="signal peptide" evidence="2">
    <location>
        <begin position="1"/>
        <end position="21"/>
    </location>
</feature>